<evidence type="ECO:0008006" key="3">
    <source>
        <dbReference type="Google" id="ProtNLM"/>
    </source>
</evidence>
<keyword evidence="2" id="KW-1185">Reference proteome</keyword>
<name>A0A6M5YNL9_9BACT</name>
<dbReference type="AlphaFoldDB" id="A0A6M5YNL9"/>
<accession>A0A6M5YNL9</accession>
<dbReference type="RefSeq" id="WP_171470982.1">
    <property type="nucleotide sequence ID" value="NZ_CP053452.2"/>
</dbReference>
<dbReference type="EMBL" id="CP053452">
    <property type="protein sequence ID" value="QJW95124.1"/>
    <property type="molecule type" value="Genomic_DNA"/>
</dbReference>
<evidence type="ECO:0000313" key="2">
    <source>
        <dbReference type="Proteomes" id="UP000503447"/>
    </source>
</evidence>
<dbReference type="KEGG" id="ftj:FTUN_2663"/>
<dbReference type="Proteomes" id="UP000503447">
    <property type="component" value="Chromosome"/>
</dbReference>
<proteinExistence type="predicted"/>
<dbReference type="Gene3D" id="1.10.3680.10">
    <property type="entry name" value="TerB-like"/>
    <property type="match status" value="1"/>
</dbReference>
<dbReference type="InterPro" id="IPR029024">
    <property type="entry name" value="TerB-like"/>
</dbReference>
<dbReference type="SUPFAM" id="SSF158682">
    <property type="entry name" value="TerB-like"/>
    <property type="match status" value="1"/>
</dbReference>
<sequence>MADWKKLAKNLILADGYIEEKETDIIKKEILADGVVSKSEAEFLLDLRKNAPKAVQKFHQLVFDVVKKAILADGDISAAEAAWLEKFVTADGVVDDSEKAFLKDLKASATKTSPEFDALLKKYA</sequence>
<organism evidence="1 2">
    <name type="scientific">Frigoriglobus tundricola</name>
    <dbReference type="NCBI Taxonomy" id="2774151"/>
    <lineage>
        <taxon>Bacteria</taxon>
        <taxon>Pseudomonadati</taxon>
        <taxon>Planctomycetota</taxon>
        <taxon>Planctomycetia</taxon>
        <taxon>Gemmatales</taxon>
        <taxon>Gemmataceae</taxon>
        <taxon>Frigoriglobus</taxon>
    </lineage>
</organism>
<evidence type="ECO:0000313" key="1">
    <source>
        <dbReference type="EMBL" id="QJW95124.1"/>
    </source>
</evidence>
<gene>
    <name evidence="1" type="ORF">FTUN_2663</name>
</gene>
<protein>
    <recommendedName>
        <fullName evidence="3">Co-chaperone DjlA N-terminal domain-containing protein</fullName>
    </recommendedName>
</protein>
<reference evidence="2" key="1">
    <citation type="submission" date="2020-05" db="EMBL/GenBank/DDBJ databases">
        <title>Frigoriglobus tundricola gen. nov., sp. nov., a psychrotolerant cellulolytic planctomycete of the family Gemmataceae with two divergent copies of 16S rRNA gene.</title>
        <authorList>
            <person name="Kulichevskaya I.S."/>
            <person name="Ivanova A.A."/>
            <person name="Naumoff D.G."/>
            <person name="Beletsky A.V."/>
            <person name="Rijpstra W.I.C."/>
            <person name="Sinninghe Damste J.S."/>
            <person name="Mardanov A.V."/>
            <person name="Ravin N.V."/>
            <person name="Dedysh S.N."/>
        </authorList>
    </citation>
    <scope>NUCLEOTIDE SEQUENCE [LARGE SCALE GENOMIC DNA]</scope>
    <source>
        <strain evidence="2">PL17</strain>
    </source>
</reference>